<protein>
    <submittedName>
        <fullName evidence="3">Uncharacterized protein</fullName>
    </submittedName>
</protein>
<keyword evidence="1" id="KW-0175">Coiled coil</keyword>
<organism evidence="3">
    <name type="scientific">Intestinibacter bartlettii</name>
    <dbReference type="NCBI Taxonomy" id="261299"/>
    <lineage>
        <taxon>Bacteria</taxon>
        <taxon>Bacillati</taxon>
        <taxon>Bacillota</taxon>
        <taxon>Clostridia</taxon>
        <taxon>Peptostreptococcales</taxon>
        <taxon>Peptostreptococcaceae</taxon>
        <taxon>Intestinibacter</taxon>
    </lineage>
</organism>
<sequence length="83" mass="9869">MTSLKTHMKNMKDDVKEGIQKVGHTIKNTAFDLKGEAKGVMQNLEDKKDELVEEYKEEEYHRKLREHVDKEVKNDDFRDNSFK</sequence>
<dbReference type="EMBL" id="JAJBMB010000007">
    <property type="protein sequence ID" value="MCB5446180.1"/>
    <property type="molecule type" value="Genomic_DNA"/>
</dbReference>
<keyword evidence="4" id="KW-1185">Reference proteome</keyword>
<dbReference type="GeneID" id="89564977"/>
<evidence type="ECO:0000256" key="1">
    <source>
        <dbReference type="SAM" id="Coils"/>
    </source>
</evidence>
<name>A0A6N2ZYK3_9FIRM</name>
<evidence type="ECO:0000313" key="4">
    <source>
        <dbReference type="Proteomes" id="UP001299409"/>
    </source>
</evidence>
<gene>
    <name evidence="3" type="ORF">IBLFYP30_01127</name>
    <name evidence="2" type="ORF">LIP50_08210</name>
</gene>
<evidence type="ECO:0000313" key="2">
    <source>
        <dbReference type="EMBL" id="MCB5446180.1"/>
    </source>
</evidence>
<dbReference type="AlphaFoldDB" id="A0A6N2ZYK3"/>
<dbReference type="RefSeq" id="WP_022071466.1">
    <property type="nucleotide sequence ID" value="NZ_BAABXU010000001.1"/>
</dbReference>
<reference evidence="3" key="1">
    <citation type="submission" date="2019-11" db="EMBL/GenBank/DDBJ databases">
        <authorList>
            <person name="Feng L."/>
        </authorList>
    </citation>
    <scope>NUCLEOTIDE SEQUENCE</scope>
    <source>
        <strain evidence="3">IbartlettiiLFYP30</strain>
    </source>
</reference>
<accession>A0A6N2ZYK3</accession>
<reference evidence="2 4" key="2">
    <citation type="submission" date="2021-10" db="EMBL/GenBank/DDBJ databases">
        <title>Collection of gut derived symbiotic bacterial strains cultured from healthy donors.</title>
        <authorList>
            <person name="Lin H."/>
            <person name="Littmann E."/>
            <person name="Claire K."/>
            <person name="Pamer E."/>
        </authorList>
    </citation>
    <scope>NUCLEOTIDE SEQUENCE [LARGE SCALE GENOMIC DNA]</scope>
    <source>
        <strain evidence="2 4">MSK.17.68</strain>
    </source>
</reference>
<feature type="coiled-coil region" evidence="1">
    <location>
        <begin position="34"/>
        <end position="61"/>
    </location>
</feature>
<proteinExistence type="predicted"/>
<dbReference type="EMBL" id="CACRUE010000013">
    <property type="protein sequence ID" value="VYT84734.1"/>
    <property type="molecule type" value="Genomic_DNA"/>
</dbReference>
<dbReference type="Proteomes" id="UP001299409">
    <property type="component" value="Unassembled WGS sequence"/>
</dbReference>
<evidence type="ECO:0000313" key="3">
    <source>
        <dbReference type="EMBL" id="VYT84734.1"/>
    </source>
</evidence>